<reference evidence="2" key="1">
    <citation type="submission" date="2018-12" db="EMBL/GenBank/DDBJ databases">
        <title>Singled stranded DNA viruses identified in blackflies (Austrosimulium ungulatum) sampled in New Zealand.</title>
        <authorList>
            <person name="Kraberger S."/>
            <person name="Fontenele R.S."/>
            <person name="Schmidlin K."/>
            <person name="Walters M."/>
            <person name="Varsani A."/>
        </authorList>
    </citation>
    <scope>NUCLEOTIDE SEQUENCE [LARGE SCALE GENOMIC DNA]</scope>
    <source>
        <strain evidence="2">166</strain>
    </source>
</reference>
<accession>A0A4P8PQ84</accession>
<keyword evidence="1" id="KW-0812">Transmembrane</keyword>
<organism evidence="2">
    <name type="scientific">Blackfly microvirus SF02</name>
    <dbReference type="NCBI Taxonomy" id="2576452"/>
    <lineage>
        <taxon>Viruses</taxon>
        <taxon>Monodnaviria</taxon>
        <taxon>Sangervirae</taxon>
        <taxon>Phixviricota</taxon>
        <taxon>Malgrandaviricetes</taxon>
        <taxon>Petitvirales</taxon>
        <taxon>Microviridae</taxon>
        <taxon>Microvirus</taxon>
    </lineage>
</organism>
<name>A0A4P8PQ84_9VIRU</name>
<proteinExistence type="predicted"/>
<keyword evidence="1" id="KW-1133">Transmembrane helix</keyword>
<feature type="transmembrane region" description="Helical" evidence="1">
    <location>
        <begin position="20"/>
        <end position="41"/>
    </location>
</feature>
<dbReference type="Proteomes" id="UP000324776">
    <property type="component" value="Genome"/>
</dbReference>
<dbReference type="EMBL" id="MK249215">
    <property type="protein sequence ID" value="QCQ85050.1"/>
    <property type="molecule type" value="Genomic_DNA"/>
</dbReference>
<evidence type="ECO:0000256" key="1">
    <source>
        <dbReference type="SAM" id="Phobius"/>
    </source>
</evidence>
<sequence>MKILEYFISLMGWLDPPNQTQHGFIGAAIAGAASIIGGILANRAQKKANKANQQLANSQNEANVALWKQQSAYNTPQNQMARYSEAGLNPNLIYGQGSSGDAQSPPTIERAEIRPEPNAGVQGALNALPAVLSMYQDFQLKKAQTDNVKANTEATQQGTLNAGLMNGVLQNRFMQGQVDFQRSQKLFPYQLQIKEAESKMNQARVGQEFKKLGLMDQQQVSNILEQRYKEKMISGAQIQNELNQARTMYQRYQNDFQKLGVTNADNPLVRMFVRMLNEAGISDFGSILKK</sequence>
<keyword evidence="1" id="KW-0472">Membrane</keyword>
<evidence type="ECO:0000313" key="2">
    <source>
        <dbReference type="EMBL" id="QCQ85050.1"/>
    </source>
</evidence>
<protein>
    <submittedName>
        <fullName evidence="2">DNA pilot protein</fullName>
    </submittedName>
</protein>